<evidence type="ECO:0000313" key="3">
    <source>
        <dbReference type="EMBL" id="MCV2864880.1"/>
    </source>
</evidence>
<evidence type="ECO:0000259" key="2">
    <source>
        <dbReference type="PROSITE" id="PS50846"/>
    </source>
</evidence>
<sequence length="65" mass="6646">MKFSVPDMSCGHCKAAVERAIAAQDAGAKVAVDLAAHEVSVEGALSADKVMAALAEEGYPATRLD</sequence>
<comment type="caution">
    <text evidence="3">The sequence shown here is derived from an EMBL/GenBank/DDBJ whole genome shotgun (WGS) entry which is preliminary data.</text>
</comment>
<dbReference type="Proteomes" id="UP001652503">
    <property type="component" value="Unassembled WGS sequence"/>
</dbReference>
<dbReference type="EMBL" id="JAOWLA010000007">
    <property type="protein sequence ID" value="MCV2864880.1"/>
    <property type="molecule type" value="Genomic_DNA"/>
</dbReference>
<proteinExistence type="predicted"/>
<dbReference type="PROSITE" id="PS50846">
    <property type="entry name" value="HMA_2"/>
    <property type="match status" value="1"/>
</dbReference>
<dbReference type="RefSeq" id="WP_263721400.1">
    <property type="nucleotide sequence ID" value="NZ_JAOWLA010000007.1"/>
</dbReference>
<keyword evidence="4" id="KW-1185">Reference proteome</keyword>
<protein>
    <submittedName>
        <fullName evidence="3">Heavy-metal-associated domain-containing protein</fullName>
    </submittedName>
</protein>
<gene>
    <name evidence="3" type="ORF">OE647_09045</name>
</gene>
<dbReference type="InterPro" id="IPR006121">
    <property type="entry name" value="HMA_dom"/>
</dbReference>
<dbReference type="Pfam" id="PF00403">
    <property type="entry name" value="HMA"/>
    <property type="match status" value="1"/>
</dbReference>
<name>A0ABT2Z1H5_9RHOB</name>
<dbReference type="PROSITE" id="PS01047">
    <property type="entry name" value="HMA_1"/>
    <property type="match status" value="1"/>
</dbReference>
<dbReference type="InterPro" id="IPR036163">
    <property type="entry name" value="HMA_dom_sf"/>
</dbReference>
<keyword evidence="1" id="KW-0479">Metal-binding</keyword>
<feature type="domain" description="HMA" evidence="2">
    <location>
        <begin position="1"/>
        <end position="62"/>
    </location>
</feature>
<organism evidence="3 4">
    <name type="scientific">Albidovulum sediminicola</name>
    <dbReference type="NCBI Taxonomy" id="2984331"/>
    <lineage>
        <taxon>Bacteria</taxon>
        <taxon>Pseudomonadati</taxon>
        <taxon>Pseudomonadota</taxon>
        <taxon>Alphaproteobacteria</taxon>
        <taxon>Rhodobacterales</taxon>
        <taxon>Paracoccaceae</taxon>
        <taxon>Albidovulum</taxon>
    </lineage>
</organism>
<dbReference type="Gene3D" id="3.30.70.100">
    <property type="match status" value="1"/>
</dbReference>
<reference evidence="3 4" key="1">
    <citation type="submission" date="2022-10" db="EMBL/GenBank/DDBJ databases">
        <title>Defluviimonas sp. nov., isolated from ocean surface water.</title>
        <authorList>
            <person name="He W."/>
            <person name="Wang L."/>
            <person name="Zhang D.-F."/>
        </authorList>
    </citation>
    <scope>NUCLEOTIDE SEQUENCE [LARGE SCALE GENOMIC DNA]</scope>
    <source>
        <strain evidence="3 4">WL0075</strain>
    </source>
</reference>
<dbReference type="SUPFAM" id="SSF55008">
    <property type="entry name" value="HMA, heavy metal-associated domain"/>
    <property type="match status" value="1"/>
</dbReference>
<evidence type="ECO:0000313" key="4">
    <source>
        <dbReference type="Proteomes" id="UP001652503"/>
    </source>
</evidence>
<dbReference type="CDD" id="cd00371">
    <property type="entry name" value="HMA"/>
    <property type="match status" value="1"/>
</dbReference>
<evidence type="ECO:0000256" key="1">
    <source>
        <dbReference type="ARBA" id="ARBA00022723"/>
    </source>
</evidence>
<dbReference type="InterPro" id="IPR017969">
    <property type="entry name" value="Heavy-metal-associated_CS"/>
</dbReference>
<accession>A0ABT2Z1H5</accession>